<feature type="transmembrane region" description="Helical" evidence="1">
    <location>
        <begin position="247"/>
        <end position="272"/>
    </location>
</feature>
<dbReference type="EnsemblProtists" id="EOD12932">
    <property type="protein sequence ID" value="EOD12932"/>
    <property type="gene ID" value="EMIHUDRAFT_213186"/>
</dbReference>
<dbReference type="PaxDb" id="2903-EOD12932"/>
<dbReference type="HOGENOM" id="CLU_583223_0_0_1"/>
<keyword evidence="1" id="KW-0812">Transmembrane</keyword>
<dbReference type="OMA" id="IASCHEY"/>
<organism evidence="2 3">
    <name type="scientific">Emiliania huxleyi (strain CCMP1516)</name>
    <dbReference type="NCBI Taxonomy" id="280463"/>
    <lineage>
        <taxon>Eukaryota</taxon>
        <taxon>Haptista</taxon>
        <taxon>Haptophyta</taxon>
        <taxon>Prymnesiophyceae</taxon>
        <taxon>Isochrysidales</taxon>
        <taxon>Noelaerhabdaceae</taxon>
        <taxon>Emiliania</taxon>
    </lineage>
</organism>
<feature type="transmembrane region" description="Helical" evidence="1">
    <location>
        <begin position="301"/>
        <end position="326"/>
    </location>
</feature>
<evidence type="ECO:0000313" key="3">
    <source>
        <dbReference type="Proteomes" id="UP000013827"/>
    </source>
</evidence>
<dbReference type="Proteomes" id="UP000013827">
    <property type="component" value="Unassembled WGS sequence"/>
</dbReference>
<evidence type="ECO:0000313" key="2">
    <source>
        <dbReference type="EnsemblProtists" id="EOD12932"/>
    </source>
</evidence>
<sequence length="469" mass="51148">MHDRKTSPASLQSSESAVAQAVNVSKYIAAASTLHPPQELQRGVSIASTLASPFNNLFAKLPDRLDREDRERLYERSRPVCAIDSFISHAWRSEGWSKWTALALHEVGLAPLVVGIVASLLMAHLQRSIELPGSIRTRVVAENPIVLIASCHEYVAGLIAATASAFVWLAAQRQRSYFVDAACIHQTNRALKTQGIRHLAGFVAMSSQLVVLWDEHYFSRLWCVYELAMYRAIHPNRPVTFLPLRSYVLFGVMMAAVAVGFGMFLLSMMLFYRGDLTGSMHGPTGERVLVGDDYWQFTVPMLAALSFVLYFLLYVCVTLFGASMALQRIALQRCLESFDVRVAGCYSATDRDEIYAAIGAIYLRGGTDGLDAFNHMADLQSFVRRTSVAIASSAARDAAGLVNVPDQARRASVLTLMSLWSIAGICLARRTFRPRALIGAGTAACSGVALTAEASSKNAAMAIAESAPL</sequence>
<name>A0A0D3INU7_EMIH1</name>
<feature type="transmembrane region" description="Helical" evidence="1">
    <location>
        <begin position="145"/>
        <end position="169"/>
    </location>
</feature>
<proteinExistence type="predicted"/>
<keyword evidence="1" id="KW-1133">Transmembrane helix</keyword>
<reference evidence="3" key="1">
    <citation type="journal article" date="2013" name="Nature">
        <title>Pan genome of the phytoplankton Emiliania underpins its global distribution.</title>
        <authorList>
            <person name="Read B.A."/>
            <person name="Kegel J."/>
            <person name="Klute M.J."/>
            <person name="Kuo A."/>
            <person name="Lefebvre S.C."/>
            <person name="Maumus F."/>
            <person name="Mayer C."/>
            <person name="Miller J."/>
            <person name="Monier A."/>
            <person name="Salamov A."/>
            <person name="Young J."/>
            <person name="Aguilar M."/>
            <person name="Claverie J.M."/>
            <person name="Frickenhaus S."/>
            <person name="Gonzalez K."/>
            <person name="Herman E.K."/>
            <person name="Lin Y.C."/>
            <person name="Napier J."/>
            <person name="Ogata H."/>
            <person name="Sarno A.F."/>
            <person name="Shmutz J."/>
            <person name="Schroeder D."/>
            <person name="de Vargas C."/>
            <person name="Verret F."/>
            <person name="von Dassow P."/>
            <person name="Valentin K."/>
            <person name="Van de Peer Y."/>
            <person name="Wheeler G."/>
            <person name="Dacks J.B."/>
            <person name="Delwiche C.F."/>
            <person name="Dyhrman S.T."/>
            <person name="Glockner G."/>
            <person name="John U."/>
            <person name="Richards T."/>
            <person name="Worden A.Z."/>
            <person name="Zhang X."/>
            <person name="Grigoriev I.V."/>
            <person name="Allen A.E."/>
            <person name="Bidle K."/>
            <person name="Borodovsky M."/>
            <person name="Bowler C."/>
            <person name="Brownlee C."/>
            <person name="Cock J.M."/>
            <person name="Elias M."/>
            <person name="Gladyshev V.N."/>
            <person name="Groth M."/>
            <person name="Guda C."/>
            <person name="Hadaegh A."/>
            <person name="Iglesias-Rodriguez M.D."/>
            <person name="Jenkins J."/>
            <person name="Jones B.M."/>
            <person name="Lawson T."/>
            <person name="Leese F."/>
            <person name="Lindquist E."/>
            <person name="Lobanov A."/>
            <person name="Lomsadze A."/>
            <person name="Malik S.B."/>
            <person name="Marsh M.E."/>
            <person name="Mackinder L."/>
            <person name="Mock T."/>
            <person name="Mueller-Roeber B."/>
            <person name="Pagarete A."/>
            <person name="Parker M."/>
            <person name="Probert I."/>
            <person name="Quesneville H."/>
            <person name="Raines C."/>
            <person name="Rensing S.A."/>
            <person name="Riano-Pachon D.M."/>
            <person name="Richier S."/>
            <person name="Rokitta S."/>
            <person name="Shiraiwa Y."/>
            <person name="Soanes D.M."/>
            <person name="van der Giezen M."/>
            <person name="Wahlund T.M."/>
            <person name="Williams B."/>
            <person name="Wilson W."/>
            <person name="Wolfe G."/>
            <person name="Wurch L.L."/>
        </authorList>
    </citation>
    <scope>NUCLEOTIDE SEQUENCE</scope>
</reference>
<reference evidence="2" key="2">
    <citation type="submission" date="2024-10" db="UniProtKB">
        <authorList>
            <consortium name="EnsemblProtists"/>
        </authorList>
    </citation>
    <scope>IDENTIFICATION</scope>
</reference>
<keyword evidence="1" id="KW-0472">Membrane</keyword>
<protein>
    <submittedName>
        <fullName evidence="2">Uncharacterized protein</fullName>
    </submittedName>
</protein>
<feature type="transmembrane region" description="Helical" evidence="1">
    <location>
        <begin position="102"/>
        <end position="125"/>
    </location>
</feature>
<dbReference type="RefSeq" id="XP_005765361.1">
    <property type="nucleotide sequence ID" value="XM_005765304.1"/>
</dbReference>
<evidence type="ECO:0000256" key="1">
    <source>
        <dbReference type="SAM" id="Phobius"/>
    </source>
</evidence>
<dbReference type="KEGG" id="ehx:EMIHUDRAFT_213186"/>
<dbReference type="GeneID" id="17259004"/>
<dbReference type="AlphaFoldDB" id="A0A0D3INU7"/>
<keyword evidence="3" id="KW-1185">Reference proteome</keyword>
<accession>A0A0D3INU7</accession>